<dbReference type="InterPro" id="IPR016181">
    <property type="entry name" value="Acyl_CoA_acyltransferase"/>
</dbReference>
<dbReference type="PANTHER" id="PTHR47403:SF2">
    <property type="entry name" value="N-ACETYLTRANSFERASE 16,-LIKE"/>
    <property type="match status" value="1"/>
</dbReference>
<dbReference type="RefSeq" id="XP_017580377.2">
    <property type="nucleotide sequence ID" value="XM_017724888.2"/>
</dbReference>
<organism evidence="2 3">
    <name type="scientific">Pygocentrus nattereri</name>
    <name type="common">Red-bellied piranha</name>
    <dbReference type="NCBI Taxonomy" id="42514"/>
    <lineage>
        <taxon>Eukaryota</taxon>
        <taxon>Metazoa</taxon>
        <taxon>Chordata</taxon>
        <taxon>Craniata</taxon>
        <taxon>Vertebrata</taxon>
        <taxon>Euteleostomi</taxon>
        <taxon>Actinopterygii</taxon>
        <taxon>Neopterygii</taxon>
        <taxon>Teleostei</taxon>
        <taxon>Ostariophysi</taxon>
        <taxon>Characiformes</taxon>
        <taxon>Characoidei</taxon>
        <taxon>Pygocentrus</taxon>
    </lineage>
</organism>
<dbReference type="Gene3D" id="3.40.630.30">
    <property type="match status" value="1"/>
</dbReference>
<dbReference type="SUPFAM" id="SSF55729">
    <property type="entry name" value="Acyl-CoA N-acyltransferases (Nat)"/>
    <property type="match status" value="1"/>
</dbReference>
<reference evidence="2" key="3">
    <citation type="submission" date="2025-09" db="UniProtKB">
        <authorList>
            <consortium name="Ensembl"/>
        </authorList>
    </citation>
    <scope>IDENTIFICATION</scope>
</reference>
<sequence length="333" mass="37403">MECEMGVCLGESDGLTFWLARTQDYDEVMAISKGVYGGIDYLPHRYHSWMTEPNRVTIIARRDGKLVALESGLVVDGGTTEVVTGLRVCPSERGRGLAGVIQRVTDRYIKQVYPSVNIKRLTRSDDPGPEKLFTVLARRAVLSLQGKAETFDSFVLGLKAKLANMEKSGEVTATSHELVVLKDSHHLKALLLDPDLSSRLQLPGGAIIQDWLPLKPMESNLEVLRRSNLSWLADISNDKPTFMSCCTPPYPVPFNGGSLRLNIDMYGEVLFLAIKAMIIHLEQVREQIYGGVVVHIYIPHSLWEGMKKFCEGDEGVKQYMDFWEQLFLERELS</sequence>
<dbReference type="GeneTree" id="ENSGT00390000016398"/>
<name>A0A3B4EL86_PYGNA</name>
<dbReference type="Pfam" id="PF24066">
    <property type="entry name" value="Hisat_C"/>
    <property type="match status" value="1"/>
</dbReference>
<dbReference type="GO" id="GO:0016747">
    <property type="term" value="F:acyltransferase activity, transferring groups other than amino-acyl groups"/>
    <property type="evidence" value="ECO:0007669"/>
    <property type="project" value="InterPro"/>
</dbReference>
<evidence type="ECO:0000313" key="3">
    <source>
        <dbReference type="Proteomes" id="UP001501920"/>
    </source>
</evidence>
<evidence type="ECO:0000313" key="2">
    <source>
        <dbReference type="Ensembl" id="ENSPNAP00000036024.2"/>
    </source>
</evidence>
<dbReference type="InterPro" id="IPR056483">
    <property type="entry name" value="Hisat_C"/>
</dbReference>
<evidence type="ECO:0000259" key="1">
    <source>
        <dbReference type="PROSITE" id="PS51186"/>
    </source>
</evidence>
<dbReference type="Ensembl" id="ENSPNAT00000039662.2">
    <property type="protein sequence ID" value="ENSPNAP00000036024.2"/>
    <property type="gene ID" value="ENSPNAG00000026481.2"/>
</dbReference>
<dbReference type="OrthoDB" id="8889733at2759"/>
<reference evidence="2 3" key="1">
    <citation type="submission" date="2020-10" db="EMBL/GenBank/DDBJ databases">
        <title>Pygocentrus nattereri (red-bellied piranha) genome, fPygNat1, primary haplotype.</title>
        <authorList>
            <person name="Myers G."/>
            <person name="Meyer A."/>
            <person name="Karagic N."/>
            <person name="Pippel M."/>
            <person name="Winkler S."/>
            <person name="Tracey A."/>
            <person name="Wood J."/>
            <person name="Formenti G."/>
            <person name="Howe K."/>
            <person name="Fedrigo O."/>
            <person name="Jarvis E.D."/>
        </authorList>
    </citation>
    <scope>NUCLEOTIDE SEQUENCE [LARGE SCALE GENOMIC DNA]</scope>
</reference>
<reference evidence="2" key="2">
    <citation type="submission" date="2025-08" db="UniProtKB">
        <authorList>
            <consortium name="Ensembl"/>
        </authorList>
    </citation>
    <scope>IDENTIFICATION</scope>
</reference>
<dbReference type="GeneID" id="108443963"/>
<keyword evidence="3" id="KW-1185">Reference proteome</keyword>
<proteinExistence type="predicted"/>
<accession>A0A3B4EL86</accession>
<dbReference type="PANTHER" id="PTHR47403">
    <property type="entry name" value="LOC100145250 PROTEIN"/>
    <property type="match status" value="1"/>
</dbReference>
<dbReference type="Proteomes" id="UP001501920">
    <property type="component" value="Chromosome 2"/>
</dbReference>
<protein>
    <recommendedName>
        <fullName evidence="1">N-acetyltransferase domain-containing protein</fullName>
    </recommendedName>
</protein>
<dbReference type="PROSITE" id="PS51186">
    <property type="entry name" value="GNAT"/>
    <property type="match status" value="1"/>
</dbReference>
<dbReference type="OMA" id="PYPVPFN"/>
<dbReference type="InterPro" id="IPR000182">
    <property type="entry name" value="GNAT_dom"/>
</dbReference>
<dbReference type="AlphaFoldDB" id="A0A3B4EL86"/>
<feature type="domain" description="N-acetyltransferase" evidence="1">
    <location>
        <begin position="15"/>
        <end position="164"/>
    </location>
</feature>